<proteinExistence type="predicted"/>
<reference evidence="1 2" key="1">
    <citation type="submission" date="2023-08" db="EMBL/GenBank/DDBJ databases">
        <title>Implementing the SeqCode for naming new Mesorhizobium species isolated from Vachellia karroo root nodules.</title>
        <authorList>
            <person name="Van Lill M."/>
        </authorList>
    </citation>
    <scope>NUCLEOTIDE SEQUENCE [LARGE SCALE GENOMIC DNA]</scope>
    <source>
        <strain evidence="1 2">VK24D</strain>
    </source>
</reference>
<sequence>MNIAEYKSFGELTYLQHSAIKMMRRESQALACIKFARCPISEKGHSLETTLVGA</sequence>
<evidence type="ECO:0000313" key="1">
    <source>
        <dbReference type="EMBL" id="MDX8481152.1"/>
    </source>
</evidence>
<name>A0ABU4Y2G9_9HYPH</name>
<keyword evidence="2" id="KW-1185">Reference proteome</keyword>
<evidence type="ECO:0000313" key="2">
    <source>
        <dbReference type="Proteomes" id="UP001287059"/>
    </source>
</evidence>
<protein>
    <submittedName>
        <fullName evidence="1">Uncharacterized protein</fullName>
    </submittedName>
</protein>
<gene>
    <name evidence="1" type="ORF">RFN28_22205</name>
</gene>
<dbReference type="Proteomes" id="UP001287059">
    <property type="component" value="Unassembled WGS sequence"/>
</dbReference>
<accession>A0ABU4Y2G9</accession>
<dbReference type="EMBL" id="JAVIIW010000028">
    <property type="protein sequence ID" value="MDX8481152.1"/>
    <property type="molecule type" value="Genomic_DNA"/>
</dbReference>
<organism evidence="1 2">
    <name type="scientific">Mesorhizobium album</name>
    <dbReference type="NCBI Taxonomy" id="3072314"/>
    <lineage>
        <taxon>Bacteria</taxon>
        <taxon>Pseudomonadati</taxon>
        <taxon>Pseudomonadota</taxon>
        <taxon>Alphaproteobacteria</taxon>
        <taxon>Hyphomicrobiales</taxon>
        <taxon>Phyllobacteriaceae</taxon>
        <taxon>Mesorhizobium</taxon>
    </lineage>
</organism>
<comment type="caution">
    <text evidence="1">The sequence shown here is derived from an EMBL/GenBank/DDBJ whole genome shotgun (WGS) entry which is preliminary data.</text>
</comment>
<dbReference type="RefSeq" id="WP_320289363.1">
    <property type="nucleotide sequence ID" value="NZ_JAVIIW010000028.1"/>
</dbReference>